<dbReference type="InterPro" id="IPR003837">
    <property type="entry name" value="GatC"/>
</dbReference>
<dbReference type="Gene3D" id="1.10.20.60">
    <property type="entry name" value="Glu-tRNAGln amidotransferase C subunit, N-terminal domain"/>
    <property type="match status" value="1"/>
</dbReference>
<comment type="function">
    <text evidence="1">Allows the formation of correctly charged Asn-tRNA(Asn) or Gln-tRNA(Gln) through the transamidation of misacylated Asp-tRNA(Asn) or Glu-tRNA(Gln) in organisms which lack either or both of asparaginyl-tRNA or glutaminyl-tRNA synthetases. The reaction takes place in the presence of glutamine and ATP through an activated phospho-Asp-tRNA(Asn) or phospho-Glu-tRNA(Gln).</text>
</comment>
<dbReference type="Pfam" id="PF02686">
    <property type="entry name" value="GatC"/>
    <property type="match status" value="1"/>
</dbReference>
<keyword evidence="3" id="KW-1185">Reference proteome</keyword>
<evidence type="ECO:0000256" key="1">
    <source>
        <dbReference type="HAMAP-Rule" id="MF_00122"/>
    </source>
</evidence>
<keyword evidence="1" id="KW-0547">Nucleotide-binding</keyword>
<dbReference type="GO" id="GO:0050567">
    <property type="term" value="F:glutaminyl-tRNA synthase (glutamine-hydrolyzing) activity"/>
    <property type="evidence" value="ECO:0007669"/>
    <property type="project" value="UniProtKB-UniRule"/>
</dbReference>
<evidence type="ECO:0000313" key="2">
    <source>
        <dbReference type="EMBL" id="MCK8785428.1"/>
    </source>
</evidence>
<sequence>MSLDPTTVRRIASLARIRLEEQDVARVQGELNGILGWIEQLQAVDTEGVEPLAGGGQGGTQLALRLRADKVTDGGIPDAVLANAPDRAPDREGAFFGVPKVVE</sequence>
<organism evidence="2 3">
    <name type="scientific">Roseomonas acroporae</name>
    <dbReference type="NCBI Taxonomy" id="2937791"/>
    <lineage>
        <taxon>Bacteria</taxon>
        <taxon>Pseudomonadati</taxon>
        <taxon>Pseudomonadota</taxon>
        <taxon>Alphaproteobacteria</taxon>
        <taxon>Acetobacterales</taxon>
        <taxon>Roseomonadaceae</taxon>
        <taxon>Roseomonas</taxon>
    </lineage>
</organism>
<dbReference type="GO" id="GO:0006412">
    <property type="term" value="P:translation"/>
    <property type="evidence" value="ECO:0007669"/>
    <property type="project" value="UniProtKB-UniRule"/>
</dbReference>
<dbReference type="InterPro" id="IPR036113">
    <property type="entry name" value="Asp/Glu-ADT_sf_sub_c"/>
</dbReference>
<dbReference type="EC" id="6.3.5.-" evidence="1"/>
<keyword evidence="1" id="KW-0648">Protein biosynthesis</keyword>
<gene>
    <name evidence="1 2" type="primary">gatC</name>
    <name evidence="2" type="ORF">M0638_13645</name>
</gene>
<keyword evidence="1" id="KW-0067">ATP-binding</keyword>
<dbReference type="Proteomes" id="UP001139516">
    <property type="component" value="Unassembled WGS sequence"/>
</dbReference>
<proteinExistence type="inferred from homology"/>
<reference evidence="2" key="1">
    <citation type="submission" date="2022-04" db="EMBL/GenBank/DDBJ databases">
        <title>Roseomonas acroporae sp. nov., isolated from coral Acropora digitifera.</title>
        <authorList>
            <person name="Sun H."/>
        </authorList>
    </citation>
    <scope>NUCLEOTIDE SEQUENCE</scope>
    <source>
        <strain evidence="2">NAR14</strain>
    </source>
</reference>
<accession>A0A9X2BUA3</accession>
<comment type="subunit">
    <text evidence="1">Heterotrimer of A, B and C subunits.</text>
</comment>
<dbReference type="HAMAP" id="MF_00122">
    <property type="entry name" value="GatC"/>
    <property type="match status" value="1"/>
</dbReference>
<dbReference type="RefSeq" id="WP_248667547.1">
    <property type="nucleotide sequence ID" value="NZ_JALPRX010000057.1"/>
</dbReference>
<comment type="caution">
    <text evidence="2">The sequence shown here is derived from an EMBL/GenBank/DDBJ whole genome shotgun (WGS) entry which is preliminary data.</text>
</comment>
<keyword evidence="1" id="KW-0436">Ligase</keyword>
<dbReference type="PANTHER" id="PTHR15004">
    <property type="entry name" value="GLUTAMYL-TRNA(GLN) AMIDOTRANSFERASE SUBUNIT C, MITOCHONDRIAL"/>
    <property type="match status" value="1"/>
</dbReference>
<dbReference type="NCBIfam" id="TIGR00135">
    <property type="entry name" value="gatC"/>
    <property type="match status" value="1"/>
</dbReference>
<name>A0A9X2BUA3_9PROT</name>
<dbReference type="EMBL" id="JALPRX010000057">
    <property type="protein sequence ID" value="MCK8785428.1"/>
    <property type="molecule type" value="Genomic_DNA"/>
</dbReference>
<protein>
    <recommendedName>
        <fullName evidence="1">Aspartyl/glutamyl-tRNA(Asn/Gln) amidotransferase subunit C</fullName>
        <shortName evidence="1">Asp/Glu-ADT subunit C</shortName>
        <ecNumber evidence="1">6.3.5.-</ecNumber>
    </recommendedName>
</protein>
<dbReference type="GO" id="GO:0070681">
    <property type="term" value="P:glutaminyl-tRNAGln biosynthesis via transamidation"/>
    <property type="evidence" value="ECO:0007669"/>
    <property type="project" value="TreeGrafter"/>
</dbReference>
<dbReference type="PANTHER" id="PTHR15004:SF0">
    <property type="entry name" value="GLUTAMYL-TRNA(GLN) AMIDOTRANSFERASE SUBUNIT C, MITOCHONDRIAL"/>
    <property type="match status" value="1"/>
</dbReference>
<evidence type="ECO:0000313" key="3">
    <source>
        <dbReference type="Proteomes" id="UP001139516"/>
    </source>
</evidence>
<comment type="catalytic activity">
    <reaction evidence="1">
        <text>L-glutamyl-tRNA(Gln) + L-glutamine + ATP + H2O = L-glutaminyl-tRNA(Gln) + L-glutamate + ADP + phosphate + H(+)</text>
        <dbReference type="Rhea" id="RHEA:17521"/>
        <dbReference type="Rhea" id="RHEA-COMP:9681"/>
        <dbReference type="Rhea" id="RHEA-COMP:9684"/>
        <dbReference type="ChEBI" id="CHEBI:15377"/>
        <dbReference type="ChEBI" id="CHEBI:15378"/>
        <dbReference type="ChEBI" id="CHEBI:29985"/>
        <dbReference type="ChEBI" id="CHEBI:30616"/>
        <dbReference type="ChEBI" id="CHEBI:43474"/>
        <dbReference type="ChEBI" id="CHEBI:58359"/>
        <dbReference type="ChEBI" id="CHEBI:78520"/>
        <dbReference type="ChEBI" id="CHEBI:78521"/>
        <dbReference type="ChEBI" id="CHEBI:456216"/>
    </reaction>
</comment>
<comment type="similarity">
    <text evidence="1">Belongs to the GatC family.</text>
</comment>
<dbReference type="SUPFAM" id="SSF141000">
    <property type="entry name" value="Glu-tRNAGln amidotransferase C subunit"/>
    <property type="match status" value="1"/>
</dbReference>
<dbReference type="GO" id="GO:0005524">
    <property type="term" value="F:ATP binding"/>
    <property type="evidence" value="ECO:0007669"/>
    <property type="project" value="UniProtKB-KW"/>
</dbReference>
<comment type="catalytic activity">
    <reaction evidence="1">
        <text>L-aspartyl-tRNA(Asn) + L-glutamine + ATP + H2O = L-asparaginyl-tRNA(Asn) + L-glutamate + ADP + phosphate + 2 H(+)</text>
        <dbReference type="Rhea" id="RHEA:14513"/>
        <dbReference type="Rhea" id="RHEA-COMP:9674"/>
        <dbReference type="Rhea" id="RHEA-COMP:9677"/>
        <dbReference type="ChEBI" id="CHEBI:15377"/>
        <dbReference type="ChEBI" id="CHEBI:15378"/>
        <dbReference type="ChEBI" id="CHEBI:29985"/>
        <dbReference type="ChEBI" id="CHEBI:30616"/>
        <dbReference type="ChEBI" id="CHEBI:43474"/>
        <dbReference type="ChEBI" id="CHEBI:58359"/>
        <dbReference type="ChEBI" id="CHEBI:78515"/>
        <dbReference type="ChEBI" id="CHEBI:78516"/>
        <dbReference type="ChEBI" id="CHEBI:456216"/>
    </reaction>
</comment>
<dbReference type="AlphaFoldDB" id="A0A9X2BUA3"/>
<dbReference type="GO" id="GO:0006450">
    <property type="term" value="P:regulation of translational fidelity"/>
    <property type="evidence" value="ECO:0007669"/>
    <property type="project" value="InterPro"/>
</dbReference>